<dbReference type="Gene3D" id="1.10.1200.10">
    <property type="entry name" value="ACP-like"/>
    <property type="match status" value="1"/>
</dbReference>
<dbReference type="PROSITE" id="PS00012">
    <property type="entry name" value="PHOSPHOPANTETHEINE"/>
    <property type="match status" value="1"/>
</dbReference>
<dbReference type="Pfam" id="PF00668">
    <property type="entry name" value="Condensation"/>
    <property type="match status" value="1"/>
</dbReference>
<feature type="domain" description="Carrier" evidence="6">
    <location>
        <begin position="1358"/>
        <end position="1433"/>
    </location>
</feature>
<keyword evidence="3" id="KW-0597">Phosphoprotein</keyword>
<dbReference type="InterPro" id="IPR010071">
    <property type="entry name" value="AA_adenyl_dom"/>
</dbReference>
<comment type="cofactor">
    <cofactor evidence="1">
        <name>pantetheine 4'-phosphate</name>
        <dbReference type="ChEBI" id="CHEBI:47942"/>
    </cofactor>
</comment>
<dbReference type="SUPFAM" id="SSF53335">
    <property type="entry name" value="S-adenosyl-L-methionine-dependent methyltransferases"/>
    <property type="match status" value="1"/>
</dbReference>
<keyword evidence="4" id="KW-0677">Repeat</keyword>
<dbReference type="FunFam" id="3.40.50.12780:FF:000012">
    <property type="entry name" value="Non-ribosomal peptide synthetase"/>
    <property type="match status" value="1"/>
</dbReference>
<dbReference type="PROSITE" id="PS00455">
    <property type="entry name" value="AMP_BINDING"/>
    <property type="match status" value="1"/>
</dbReference>
<dbReference type="SUPFAM" id="SSF47336">
    <property type="entry name" value="ACP-like"/>
    <property type="match status" value="1"/>
</dbReference>
<dbReference type="InterPro" id="IPR020845">
    <property type="entry name" value="AMP-binding_CS"/>
</dbReference>
<protein>
    <submittedName>
        <fullName evidence="7">HapD</fullName>
    </submittedName>
</protein>
<dbReference type="InterPro" id="IPR045851">
    <property type="entry name" value="AMP-bd_C_sf"/>
</dbReference>
<feature type="region of interest" description="Disordered" evidence="5">
    <location>
        <begin position="1447"/>
        <end position="1466"/>
    </location>
</feature>
<dbReference type="EMBL" id="KF699060">
    <property type="protein sequence ID" value="AHF22419.1"/>
    <property type="molecule type" value="Genomic_DNA"/>
</dbReference>
<name>A0A0A7ACD2_9CYAN</name>
<dbReference type="InterPro" id="IPR029063">
    <property type="entry name" value="SAM-dependent_MTases_sf"/>
</dbReference>
<dbReference type="SMART" id="SM00823">
    <property type="entry name" value="PKS_PP"/>
    <property type="match status" value="1"/>
</dbReference>
<dbReference type="PIRSF" id="PIRSF001617">
    <property type="entry name" value="Alpha-AR"/>
    <property type="match status" value="1"/>
</dbReference>
<proteinExistence type="predicted"/>
<dbReference type="Pfam" id="PF00550">
    <property type="entry name" value="PP-binding"/>
    <property type="match status" value="1"/>
</dbReference>
<dbReference type="GO" id="GO:0009403">
    <property type="term" value="P:toxin biosynthetic process"/>
    <property type="evidence" value="ECO:0007669"/>
    <property type="project" value="UniProtKB-ARBA"/>
</dbReference>
<dbReference type="NCBIfam" id="TIGR01733">
    <property type="entry name" value="AA-adenyl-dom"/>
    <property type="match status" value="1"/>
</dbReference>
<dbReference type="FunFam" id="1.10.1200.10:FF:000016">
    <property type="entry name" value="Non-ribosomal peptide synthase"/>
    <property type="match status" value="1"/>
</dbReference>
<dbReference type="Gene3D" id="3.30.559.30">
    <property type="entry name" value="Nonribosomal peptide synthetase, condensation domain"/>
    <property type="match status" value="1"/>
</dbReference>
<dbReference type="Pfam" id="PF08242">
    <property type="entry name" value="Methyltransf_12"/>
    <property type="match status" value="1"/>
</dbReference>
<dbReference type="GO" id="GO:0043041">
    <property type="term" value="P:amino acid activation for nonribosomal peptide biosynthetic process"/>
    <property type="evidence" value="ECO:0007669"/>
    <property type="project" value="TreeGrafter"/>
</dbReference>
<dbReference type="Pfam" id="PF00501">
    <property type="entry name" value="AMP-binding"/>
    <property type="match status" value="1"/>
</dbReference>
<dbReference type="InterPro" id="IPR000873">
    <property type="entry name" value="AMP-dep_synth/lig_dom"/>
</dbReference>
<dbReference type="PANTHER" id="PTHR45527">
    <property type="entry name" value="NONRIBOSOMAL PEPTIDE SYNTHETASE"/>
    <property type="match status" value="1"/>
</dbReference>
<dbReference type="GO" id="GO:0008610">
    <property type="term" value="P:lipid biosynthetic process"/>
    <property type="evidence" value="ECO:0007669"/>
    <property type="project" value="UniProtKB-ARBA"/>
</dbReference>
<dbReference type="SUPFAM" id="SSF52777">
    <property type="entry name" value="CoA-dependent acyltransferases"/>
    <property type="match status" value="2"/>
</dbReference>
<dbReference type="CDD" id="cd17652">
    <property type="entry name" value="A_NRPS_CmdD_like"/>
    <property type="match status" value="1"/>
</dbReference>
<dbReference type="Gene3D" id="3.40.50.980">
    <property type="match status" value="2"/>
</dbReference>
<dbReference type="PROSITE" id="PS50075">
    <property type="entry name" value="CARRIER"/>
    <property type="match status" value="1"/>
</dbReference>
<evidence type="ECO:0000256" key="3">
    <source>
        <dbReference type="ARBA" id="ARBA00022553"/>
    </source>
</evidence>
<dbReference type="GO" id="GO:0072330">
    <property type="term" value="P:monocarboxylic acid biosynthetic process"/>
    <property type="evidence" value="ECO:0007669"/>
    <property type="project" value="UniProtKB-ARBA"/>
</dbReference>
<dbReference type="InterPro" id="IPR006162">
    <property type="entry name" value="Ppantetheine_attach_site"/>
</dbReference>
<sequence>MPGNPFYNIPFALRLVGRLDVLALERSLNEIIRRHETLRTCFQTIDAKPTQLIASTFELTLATIDLQDLPQGKRLDEVRKLASIEASRPFDLTQLPLLRVTLLCLTPTEHVLLFVMHHIISDGWSIGVFNRELAVLYEAFVAGKPSPLPELSIQYADFAVWQRQWLQEQTQIQQLRYWQQQLADITVLQLPTDYPRPAVQSFAGATQILKLPQNLKQALIKLSQQHEVTLFMTMLAAFKVLLHRYTGQTDIVVGSPIANRNRSEIEGLIGFFVNSLVLRTNLEGNPSFSDLLTRVREVALGAYAHQDLPFEKLVEELQPERNLSQNQLFQVVFAVQNAPMEELQLKDLQLSRLEFEYKTTRFDLEWHIWEHSQGLEVMVAYATDLFAPETVERMVGHFQTLLEGIVTNPIGQISQLPLLTEPERQQLLLEWNDTTVDYPIDKCIHQLFEEQAQRTPDAVAVVYENQQLTYDELNCRANQLAHYLRSLGVGPEVLVGICVQRSLEMVVGLLGILKAGGAYVPLDPEYPTSRLSFMLEDATVGVLLTQQHLVQKLPEYGAQRVFLDEVWEQIAQNYQDNPISGVRAFHLANVIYTSGSTGAPKGVMVTHTGLCNLAQAQIQAFGLHNLSRILQFASLSFDASIWEVVMAVGSGATLYLGTKDSLLPGMPLIQLLRDYCITHITLPPSALSVLPVEELPTLQTMIVAGEACSAELIRQWAAGRNFFNAYGPTEATVCATVAKCTDGDKKASIGRPIANTQIYILDSHLQPVPIGVPGELHISGAGLARGYLNRPQLTTEKFIPNPFSTDGHSRLYKTGDLARYLPNGNIEYLGRIDNQVKVRGFRIELGEIEAILSQHPLVQEGIVVARVDNTTGDKQLVAYLVPVLKNKVLRQQLAQWQSEYVNDWQMLYEQSYGQPQASSDDLTFNISGWNSSYTKQPIPAGEMQEWVDSTVARILSLSPQRVLEIGCGTGLLLSRIANQCQQYWGCDYSSAALHHVEQVCKTVEGLDNVRLLHQMADNFAGIPKGEFDTVVVNSVVQYFPSVEYLLQVLEGAMAALAQEGTLFVGDVRSLPLLEPYHAAVQLSQAPESRTIEQWQQQVHSSVAAEEELVIDPGFFIALKQRFPQITWVEIQPKRGHSQNELTQFRYDVTLHVGTHVQATVVPWLNWQLDELSFTQIQNQLHAQQPELLGIRGVPNQRVQQALQIWEWLENPPGVKTVGQLRQLLTQQPTIGINPEEFCQLGQHLGYTVHLSWWGSSQDGSYDVVFCRNQEQRAIAFWDTETITTKTWTDYTNNPLYGKLVQKLVPQVRSFIQQKLPDYMVPQAFVLLNALPLTPNGKVDRKALPAPDFQQALSANYVVPQTELEQTIARVWQQVLHREKVGIYDNFFDLGGHSLLITQVRSQLQQLLPKKILITDLFQYPTINSLANYLTQLSTENTAFKQSHQQINQQKQAIHRHKQRRQRQEQK</sequence>
<dbReference type="Gene3D" id="2.30.38.10">
    <property type="entry name" value="Luciferase, Domain 3"/>
    <property type="match status" value="1"/>
</dbReference>
<evidence type="ECO:0000259" key="6">
    <source>
        <dbReference type="PROSITE" id="PS50075"/>
    </source>
</evidence>
<dbReference type="CDD" id="cd02440">
    <property type="entry name" value="AdoMet_MTases"/>
    <property type="match status" value="1"/>
</dbReference>
<dbReference type="InterPro" id="IPR013217">
    <property type="entry name" value="Methyltransf_12"/>
</dbReference>
<dbReference type="Gene3D" id="3.30.300.30">
    <property type="match status" value="2"/>
</dbReference>
<dbReference type="Gene3D" id="3.40.50.150">
    <property type="entry name" value="Vaccinia Virus protein VP39"/>
    <property type="match status" value="1"/>
</dbReference>
<dbReference type="GO" id="GO:0031177">
    <property type="term" value="F:phosphopantetheine binding"/>
    <property type="evidence" value="ECO:0007669"/>
    <property type="project" value="InterPro"/>
</dbReference>
<evidence type="ECO:0000256" key="2">
    <source>
        <dbReference type="ARBA" id="ARBA00022450"/>
    </source>
</evidence>
<dbReference type="InterPro" id="IPR036736">
    <property type="entry name" value="ACP-like_sf"/>
</dbReference>
<dbReference type="PANTHER" id="PTHR45527:SF1">
    <property type="entry name" value="FATTY ACID SYNTHASE"/>
    <property type="match status" value="1"/>
</dbReference>
<organism evidence="7">
    <name type="scientific">Hapalosiphon welwitschii UTEX B 1830</name>
    <dbReference type="NCBI Taxonomy" id="1433842"/>
    <lineage>
        <taxon>Bacteria</taxon>
        <taxon>Bacillati</taxon>
        <taxon>Cyanobacteriota</taxon>
        <taxon>Cyanophyceae</taxon>
        <taxon>Nostocales</taxon>
        <taxon>Hapalosiphonaceae</taxon>
        <taxon>Hapalosiphon</taxon>
    </lineage>
</organism>
<dbReference type="Gene3D" id="3.30.559.10">
    <property type="entry name" value="Chloramphenicol acetyltransferase-like domain"/>
    <property type="match status" value="1"/>
</dbReference>
<reference evidence="7" key="1">
    <citation type="submission" date="2013-09" db="EMBL/GenBank/DDBJ databases">
        <title>Biosynthesis of Hapalosin in Cyanobacterium Hapalosiphon welwitschii UTEX B 1830.</title>
        <authorList>
            <person name="Liu X."/>
            <person name="Kwak D.H."/>
        </authorList>
    </citation>
    <scope>NUCLEOTIDE SEQUENCE</scope>
    <source>
        <strain evidence="7">UTEX B 1830</strain>
    </source>
</reference>
<dbReference type="InterPro" id="IPR001242">
    <property type="entry name" value="Condensation_dom"/>
</dbReference>
<evidence type="ECO:0000256" key="5">
    <source>
        <dbReference type="SAM" id="MobiDB-lite"/>
    </source>
</evidence>
<dbReference type="FunFam" id="3.40.50.980:FF:000001">
    <property type="entry name" value="Non-ribosomal peptide synthetase"/>
    <property type="match status" value="1"/>
</dbReference>
<dbReference type="InterPro" id="IPR009081">
    <property type="entry name" value="PP-bd_ACP"/>
</dbReference>
<dbReference type="InterPro" id="IPR020806">
    <property type="entry name" value="PKS_PP-bd"/>
</dbReference>
<evidence type="ECO:0000256" key="1">
    <source>
        <dbReference type="ARBA" id="ARBA00001957"/>
    </source>
</evidence>
<dbReference type="FunFam" id="3.30.559.30:FF:000001">
    <property type="entry name" value="Non-ribosomal peptide synthetase"/>
    <property type="match status" value="1"/>
</dbReference>
<keyword evidence="2" id="KW-0596">Phosphopantetheine</keyword>
<dbReference type="CDD" id="cd19531">
    <property type="entry name" value="LCL_NRPS-like"/>
    <property type="match status" value="1"/>
</dbReference>
<dbReference type="FunFam" id="2.30.38.10:FF:000001">
    <property type="entry name" value="Non-ribosomal peptide synthetase PvdI"/>
    <property type="match status" value="1"/>
</dbReference>
<evidence type="ECO:0000256" key="4">
    <source>
        <dbReference type="ARBA" id="ARBA00022737"/>
    </source>
</evidence>
<evidence type="ECO:0000313" key="7">
    <source>
        <dbReference type="EMBL" id="AHF22419.1"/>
    </source>
</evidence>
<dbReference type="InterPro" id="IPR023213">
    <property type="entry name" value="CAT-like_dom_sf"/>
</dbReference>
<dbReference type="SUPFAM" id="SSF56801">
    <property type="entry name" value="Acetyl-CoA synthetase-like"/>
    <property type="match status" value="1"/>
</dbReference>
<accession>A0A0A7ACD2</accession>
<dbReference type="GO" id="GO:0003824">
    <property type="term" value="F:catalytic activity"/>
    <property type="evidence" value="ECO:0007669"/>
    <property type="project" value="InterPro"/>
</dbReference>
<dbReference type="GO" id="GO:0005737">
    <property type="term" value="C:cytoplasm"/>
    <property type="evidence" value="ECO:0007669"/>
    <property type="project" value="TreeGrafter"/>
</dbReference>